<dbReference type="PANTHER" id="PTHR21266">
    <property type="entry name" value="IRON-SULFUR DOMAIN CONTAINING PROTEIN"/>
    <property type="match status" value="1"/>
</dbReference>
<dbReference type="GO" id="GO:0004497">
    <property type="term" value="F:monooxygenase activity"/>
    <property type="evidence" value="ECO:0007669"/>
    <property type="project" value="UniProtKB-ARBA"/>
</dbReference>
<evidence type="ECO:0000259" key="6">
    <source>
        <dbReference type="PROSITE" id="PS51296"/>
    </source>
</evidence>
<keyword evidence="8" id="KW-1185">Reference proteome</keyword>
<feature type="domain" description="Rieske" evidence="6">
    <location>
        <begin position="33"/>
        <end position="139"/>
    </location>
</feature>
<evidence type="ECO:0000313" key="7">
    <source>
        <dbReference type="EMBL" id="MTD55488.1"/>
    </source>
</evidence>
<dbReference type="InterPro" id="IPR050584">
    <property type="entry name" value="Cholesterol_7-desaturase"/>
</dbReference>
<gene>
    <name evidence="7" type="ORF">GKO32_16110</name>
</gene>
<evidence type="ECO:0000256" key="3">
    <source>
        <dbReference type="ARBA" id="ARBA00023002"/>
    </source>
</evidence>
<dbReference type="SUPFAM" id="SSF50022">
    <property type="entry name" value="ISP domain"/>
    <property type="match status" value="1"/>
</dbReference>
<dbReference type="InterPro" id="IPR017941">
    <property type="entry name" value="Rieske_2Fe-2S"/>
</dbReference>
<keyword evidence="4" id="KW-0408">Iron</keyword>
<evidence type="ECO:0000313" key="8">
    <source>
        <dbReference type="Proteomes" id="UP000440096"/>
    </source>
</evidence>
<reference evidence="7 8" key="1">
    <citation type="submission" date="2019-11" db="EMBL/GenBank/DDBJ databases">
        <title>Draft genome of Amycolatopsis RM579.</title>
        <authorList>
            <person name="Duangmal K."/>
            <person name="Mingma R."/>
        </authorList>
    </citation>
    <scope>NUCLEOTIDE SEQUENCE [LARGE SCALE GENOMIC DNA]</scope>
    <source>
        <strain evidence="7 8">RM579</strain>
    </source>
</reference>
<evidence type="ECO:0000256" key="1">
    <source>
        <dbReference type="ARBA" id="ARBA00022714"/>
    </source>
</evidence>
<evidence type="ECO:0000256" key="2">
    <source>
        <dbReference type="ARBA" id="ARBA00022723"/>
    </source>
</evidence>
<keyword evidence="2" id="KW-0479">Metal-binding</keyword>
<dbReference type="PROSITE" id="PS51296">
    <property type="entry name" value="RIESKE"/>
    <property type="match status" value="1"/>
</dbReference>
<accession>A0A6N7YU82</accession>
<comment type="caution">
    <text evidence="7">The sequence shown here is derived from an EMBL/GenBank/DDBJ whole genome shotgun (WGS) entry which is preliminary data.</text>
</comment>
<dbReference type="EMBL" id="WMBA01000022">
    <property type="protein sequence ID" value="MTD55488.1"/>
    <property type="molecule type" value="Genomic_DNA"/>
</dbReference>
<dbReference type="OrthoDB" id="5243643at2"/>
<proteinExistence type="predicted"/>
<dbReference type="GO" id="GO:0016705">
    <property type="term" value="F:oxidoreductase activity, acting on paired donors, with incorporation or reduction of molecular oxygen"/>
    <property type="evidence" value="ECO:0007669"/>
    <property type="project" value="UniProtKB-ARBA"/>
</dbReference>
<dbReference type="SUPFAM" id="SSF55961">
    <property type="entry name" value="Bet v1-like"/>
    <property type="match status" value="1"/>
</dbReference>
<dbReference type="GO" id="GO:0046872">
    <property type="term" value="F:metal ion binding"/>
    <property type="evidence" value="ECO:0007669"/>
    <property type="project" value="UniProtKB-KW"/>
</dbReference>
<dbReference type="Gene3D" id="3.90.380.10">
    <property type="entry name" value="Naphthalene 1,2-dioxygenase Alpha Subunit, Chain A, domain 1"/>
    <property type="match status" value="1"/>
</dbReference>
<dbReference type="AlphaFoldDB" id="A0A6N7YU82"/>
<dbReference type="Proteomes" id="UP000440096">
    <property type="component" value="Unassembled WGS sequence"/>
</dbReference>
<keyword evidence="1" id="KW-0001">2Fe-2S</keyword>
<dbReference type="CDD" id="cd03479">
    <property type="entry name" value="Rieske_RO_Alpha_PhDO_like"/>
    <property type="match status" value="1"/>
</dbReference>
<dbReference type="PANTHER" id="PTHR21266:SF59">
    <property type="entry name" value="BLR4922 PROTEIN"/>
    <property type="match status" value="1"/>
</dbReference>
<dbReference type="Gene3D" id="2.102.10.10">
    <property type="entry name" value="Rieske [2Fe-2S] iron-sulphur domain"/>
    <property type="match status" value="1"/>
</dbReference>
<sequence length="441" mass="49367">MIGAQRMLSREDNELLTKVGPGTPMGELFRRFWLPALVSSELEADGAPVRTRLLGEDLVAFRDSTGRAGILGARCPHRLAPLFLGRNEECGLRCIYHGWKFDVDGACVDMPNEPPSRQFKDRIHQLSYPTAEAGGVVWIYMGPPAERPASVPQFEWVKAPEGHTYVARWLQASNWCQGMEGEVDTSHISFLHSQEEDYNPDALVAQNPSLLVDAALDGAPKLTLLEKPYGFTYGARRTLSDQYYWRVTRWLFPFYSLIPGPADGVAGRAWVPIDDHHTWTFHYQCRADRPFTTEEVARIEEGGIFPPRTEYGSYRLPDGYRVDGRIPTANDGNDYLIDREMQKNVNFTGIWGINEQDRSVQEGMGPIVDRSQEHLGTADIAAIAARRLLLNLAKRLAAGESPSVPHQPELYHLRAIETLSQSDGLAELLNQYEATLGAAVM</sequence>
<organism evidence="7 8">
    <name type="scientific">Amycolatopsis pithecellobii</name>
    <dbReference type="NCBI Taxonomy" id="664692"/>
    <lineage>
        <taxon>Bacteria</taxon>
        <taxon>Bacillati</taxon>
        <taxon>Actinomycetota</taxon>
        <taxon>Actinomycetes</taxon>
        <taxon>Pseudonocardiales</taxon>
        <taxon>Pseudonocardiaceae</taxon>
        <taxon>Amycolatopsis</taxon>
    </lineage>
</organism>
<keyword evidence="3" id="KW-0560">Oxidoreductase</keyword>
<name>A0A6N7YU82_9PSEU</name>
<keyword evidence="5" id="KW-0411">Iron-sulfur</keyword>
<dbReference type="InterPro" id="IPR045623">
    <property type="entry name" value="LigXa_C"/>
</dbReference>
<evidence type="ECO:0000256" key="5">
    <source>
        <dbReference type="ARBA" id="ARBA00023014"/>
    </source>
</evidence>
<dbReference type="Pfam" id="PF19301">
    <property type="entry name" value="LigXa_C"/>
    <property type="match status" value="1"/>
</dbReference>
<dbReference type="GO" id="GO:0051537">
    <property type="term" value="F:2 iron, 2 sulfur cluster binding"/>
    <property type="evidence" value="ECO:0007669"/>
    <property type="project" value="UniProtKB-KW"/>
</dbReference>
<dbReference type="InterPro" id="IPR036922">
    <property type="entry name" value="Rieske_2Fe-2S_sf"/>
</dbReference>
<dbReference type="Pfam" id="PF00355">
    <property type="entry name" value="Rieske"/>
    <property type="match status" value="1"/>
</dbReference>
<evidence type="ECO:0000256" key="4">
    <source>
        <dbReference type="ARBA" id="ARBA00023004"/>
    </source>
</evidence>
<protein>
    <submittedName>
        <fullName evidence="7">Rieske 2Fe-2S domain-containing protein</fullName>
    </submittedName>
</protein>